<dbReference type="InterPro" id="IPR036390">
    <property type="entry name" value="WH_DNA-bd_sf"/>
</dbReference>
<protein>
    <submittedName>
        <fullName evidence="6">LysR family transcriptional regulator</fullName>
    </submittedName>
</protein>
<dbReference type="PROSITE" id="PS50931">
    <property type="entry name" value="HTH_LYSR"/>
    <property type="match status" value="1"/>
</dbReference>
<evidence type="ECO:0000256" key="1">
    <source>
        <dbReference type="ARBA" id="ARBA00009437"/>
    </source>
</evidence>
<evidence type="ECO:0000313" key="6">
    <source>
        <dbReference type="EMBL" id="MCT9812548.1"/>
    </source>
</evidence>
<organism evidence="6 7">
    <name type="scientific">Acidovorax bellezanensis</name>
    <dbReference type="NCBI Taxonomy" id="2976702"/>
    <lineage>
        <taxon>Bacteria</taxon>
        <taxon>Pseudomonadati</taxon>
        <taxon>Pseudomonadota</taxon>
        <taxon>Betaproteobacteria</taxon>
        <taxon>Burkholderiales</taxon>
        <taxon>Comamonadaceae</taxon>
        <taxon>Acidovorax</taxon>
    </lineage>
</organism>
<evidence type="ECO:0000313" key="7">
    <source>
        <dbReference type="Proteomes" id="UP001525968"/>
    </source>
</evidence>
<feature type="domain" description="HTH lysR-type" evidence="5">
    <location>
        <begin position="1"/>
        <end position="59"/>
    </location>
</feature>
<dbReference type="Pfam" id="PF03466">
    <property type="entry name" value="LysR_substrate"/>
    <property type="match status" value="1"/>
</dbReference>
<keyword evidence="3" id="KW-0238">DNA-binding</keyword>
<name>A0ABT2PQ09_9BURK</name>
<dbReference type="InterPro" id="IPR000847">
    <property type="entry name" value="LysR_HTH_N"/>
</dbReference>
<dbReference type="Gene3D" id="3.40.190.290">
    <property type="match status" value="1"/>
</dbReference>
<evidence type="ECO:0000256" key="2">
    <source>
        <dbReference type="ARBA" id="ARBA00023015"/>
    </source>
</evidence>
<keyword evidence="2" id="KW-0805">Transcription regulation</keyword>
<gene>
    <name evidence="6" type="ORF">N0K08_18100</name>
</gene>
<evidence type="ECO:0000256" key="3">
    <source>
        <dbReference type="ARBA" id="ARBA00023125"/>
    </source>
</evidence>
<dbReference type="EMBL" id="JAODYH010000010">
    <property type="protein sequence ID" value="MCT9812548.1"/>
    <property type="molecule type" value="Genomic_DNA"/>
</dbReference>
<proteinExistence type="inferred from homology"/>
<dbReference type="Gene3D" id="1.10.10.10">
    <property type="entry name" value="Winged helix-like DNA-binding domain superfamily/Winged helix DNA-binding domain"/>
    <property type="match status" value="1"/>
</dbReference>
<dbReference type="Proteomes" id="UP001525968">
    <property type="component" value="Unassembled WGS sequence"/>
</dbReference>
<reference evidence="6 7" key="1">
    <citation type="submission" date="2022-09" db="EMBL/GenBank/DDBJ databases">
        <title>Draft genome of isolate Be4.</title>
        <authorList>
            <person name="Sanchez-Castro I."/>
            <person name="Martinez-Rodriguez P."/>
            <person name="Descostes M."/>
            <person name="Merroun M."/>
        </authorList>
    </citation>
    <scope>NUCLEOTIDE SEQUENCE [LARGE SCALE GENOMIC DNA]</scope>
    <source>
        <strain evidence="6 7">Be4</strain>
    </source>
</reference>
<evidence type="ECO:0000256" key="4">
    <source>
        <dbReference type="ARBA" id="ARBA00023163"/>
    </source>
</evidence>
<sequence>MDRLRAMEFFLSVSQTKNFSETARLFGVSATAVSRLITDFEDALKVKLLLRSTRQIVLTESGDEYARQLEGILWNINAAHANITAIRQAPKGHLRVHARMMFGLGVLPPLVARFRRLYRDIHIELILSETPSDLRRDQIDIDFRISPPVEAGVKRRILFRSERFLVASPAYLEGRQPPLQPTDLAEHDCLAYLLPGGEHLWHFGRGTHMEDFAFQPRHASNNGMALLEMARLGEGIALLDDYTVHADLERGSLVRLMADHRVTNTTYEEGMYATILDTPMVPTKLRLFLDFVVEHVSGESNRFNPLPVEAALASDQTGA</sequence>
<comment type="caution">
    <text evidence="6">The sequence shown here is derived from an EMBL/GenBank/DDBJ whole genome shotgun (WGS) entry which is preliminary data.</text>
</comment>
<dbReference type="SUPFAM" id="SSF53850">
    <property type="entry name" value="Periplasmic binding protein-like II"/>
    <property type="match status" value="1"/>
</dbReference>
<dbReference type="InterPro" id="IPR005119">
    <property type="entry name" value="LysR_subst-bd"/>
</dbReference>
<dbReference type="RefSeq" id="WP_261501796.1">
    <property type="nucleotide sequence ID" value="NZ_JAODYH010000010.1"/>
</dbReference>
<dbReference type="SUPFAM" id="SSF46785">
    <property type="entry name" value="Winged helix' DNA-binding domain"/>
    <property type="match status" value="1"/>
</dbReference>
<dbReference type="InterPro" id="IPR058163">
    <property type="entry name" value="LysR-type_TF_proteobact-type"/>
</dbReference>
<evidence type="ECO:0000259" key="5">
    <source>
        <dbReference type="PROSITE" id="PS50931"/>
    </source>
</evidence>
<comment type="similarity">
    <text evidence="1">Belongs to the LysR transcriptional regulatory family.</text>
</comment>
<dbReference type="PANTHER" id="PTHR30537">
    <property type="entry name" value="HTH-TYPE TRANSCRIPTIONAL REGULATOR"/>
    <property type="match status" value="1"/>
</dbReference>
<dbReference type="CDD" id="cd08422">
    <property type="entry name" value="PBP2_CrgA_like"/>
    <property type="match status" value="1"/>
</dbReference>
<dbReference type="PANTHER" id="PTHR30537:SF5">
    <property type="entry name" value="HTH-TYPE TRANSCRIPTIONAL ACTIVATOR TTDR-RELATED"/>
    <property type="match status" value="1"/>
</dbReference>
<accession>A0ABT2PQ09</accession>
<keyword evidence="7" id="KW-1185">Reference proteome</keyword>
<dbReference type="Pfam" id="PF00126">
    <property type="entry name" value="HTH_1"/>
    <property type="match status" value="1"/>
</dbReference>
<dbReference type="InterPro" id="IPR036388">
    <property type="entry name" value="WH-like_DNA-bd_sf"/>
</dbReference>
<keyword evidence="4" id="KW-0804">Transcription</keyword>